<dbReference type="VEuPathDB" id="ToxoDB:BESB_047990"/>
<protein>
    <submittedName>
        <fullName evidence="2">Bromodomain-containing protein</fullName>
    </submittedName>
</protein>
<reference evidence="2 3" key="1">
    <citation type="submission" date="2017-09" db="EMBL/GenBank/DDBJ databases">
        <title>Genome sequencing of Besnoitia besnoiti strain Bb-Ger1.</title>
        <authorList>
            <person name="Schares G."/>
            <person name="Venepally P."/>
            <person name="Lorenzi H.A."/>
        </authorList>
    </citation>
    <scope>NUCLEOTIDE SEQUENCE [LARGE SCALE GENOMIC DNA]</scope>
    <source>
        <strain evidence="2 3">Bb-Ger1</strain>
    </source>
</reference>
<keyword evidence="3" id="KW-1185">Reference proteome</keyword>
<evidence type="ECO:0000313" key="3">
    <source>
        <dbReference type="Proteomes" id="UP000224006"/>
    </source>
</evidence>
<feature type="compositionally biased region" description="Basic and acidic residues" evidence="1">
    <location>
        <begin position="314"/>
        <end position="323"/>
    </location>
</feature>
<comment type="caution">
    <text evidence="2">The sequence shown here is derived from an EMBL/GenBank/DDBJ whole genome shotgun (WGS) entry which is preliminary data.</text>
</comment>
<proteinExistence type="predicted"/>
<evidence type="ECO:0000313" key="2">
    <source>
        <dbReference type="EMBL" id="PFH36607.1"/>
    </source>
</evidence>
<dbReference type="Proteomes" id="UP000224006">
    <property type="component" value="Chromosome III"/>
</dbReference>
<feature type="compositionally biased region" description="Low complexity" evidence="1">
    <location>
        <begin position="222"/>
        <end position="251"/>
    </location>
</feature>
<sequence length="447" mass="45126">MTRLSSLQRKAALELIQDDLGILASEYMDEKEFVFDTELLSIEKQKRLFAYVNSMVRANRELWLQQQQVAANLGGAAAYRAQGGGSTASSAGGSPYPVGGEGASGVPGKGAGTEARRGKKKRDERNGAGSDSSSSDSDSSCSSSSSSFSDSSSASSSDSDDSDDTDDEKADADDAKKQARAAAASASTADEAIAMPTSQSKDGSSWNRDANSTALLPGAGVGHHAVAGGEPAAAPSSGAAASSGGTADGGAQLLTVSGSSGGPPSERASPPPGVSSSHQADFPGASAATAPRDGHASAAERLAAEGGAAAVATSREEGRREDASGSVPGQGEGMEPAAHAASCGAGAAARSGGLPQYTPVCEEGSDEIREEVMGRHADFFGAFDSQAPEEGSEETVGSQGLTAEAKSTAWKEWKGQVIQQGFVAQRAYATQDRSVNEIIAEGYDARI</sequence>
<dbReference type="RefSeq" id="XP_029220616.1">
    <property type="nucleotide sequence ID" value="XM_029363250.1"/>
</dbReference>
<feature type="compositionally biased region" description="Acidic residues" evidence="1">
    <location>
        <begin position="158"/>
        <end position="171"/>
    </location>
</feature>
<dbReference type="OrthoDB" id="348375at2759"/>
<dbReference type="STRING" id="94643.A0A2A9MLQ5"/>
<evidence type="ECO:0000256" key="1">
    <source>
        <dbReference type="SAM" id="MobiDB-lite"/>
    </source>
</evidence>
<name>A0A2A9MLQ5_BESBE</name>
<organism evidence="2 3">
    <name type="scientific">Besnoitia besnoiti</name>
    <name type="common">Apicomplexan protozoan</name>
    <dbReference type="NCBI Taxonomy" id="94643"/>
    <lineage>
        <taxon>Eukaryota</taxon>
        <taxon>Sar</taxon>
        <taxon>Alveolata</taxon>
        <taxon>Apicomplexa</taxon>
        <taxon>Conoidasida</taxon>
        <taxon>Coccidia</taxon>
        <taxon>Eucoccidiorida</taxon>
        <taxon>Eimeriorina</taxon>
        <taxon>Sarcocystidae</taxon>
        <taxon>Besnoitia</taxon>
    </lineage>
</organism>
<dbReference type="KEGG" id="bbes:BESB_047990"/>
<feature type="compositionally biased region" description="Low complexity" evidence="1">
    <location>
        <begin position="130"/>
        <end position="157"/>
    </location>
</feature>
<feature type="region of interest" description="Disordered" evidence="1">
    <location>
        <begin position="81"/>
        <end position="339"/>
    </location>
</feature>
<dbReference type="GeneID" id="40309729"/>
<dbReference type="AlphaFoldDB" id="A0A2A9MLQ5"/>
<feature type="compositionally biased region" description="Polar residues" evidence="1">
    <location>
        <begin position="196"/>
        <end position="214"/>
    </location>
</feature>
<dbReference type="EMBL" id="NWUJ01000003">
    <property type="protein sequence ID" value="PFH36607.1"/>
    <property type="molecule type" value="Genomic_DNA"/>
</dbReference>
<feature type="compositionally biased region" description="Low complexity" evidence="1">
    <location>
        <begin position="81"/>
        <end position="94"/>
    </location>
</feature>
<accession>A0A2A9MLQ5</accession>
<feature type="compositionally biased region" description="Gly residues" evidence="1">
    <location>
        <begin position="99"/>
        <end position="111"/>
    </location>
</feature>
<feature type="compositionally biased region" description="Low complexity" evidence="1">
    <location>
        <begin position="180"/>
        <end position="190"/>
    </location>
</feature>
<gene>
    <name evidence="2" type="ORF">BESB_047990</name>
</gene>
<feature type="compositionally biased region" description="Low complexity" evidence="1">
    <location>
        <begin position="296"/>
        <end position="313"/>
    </location>
</feature>